<feature type="region of interest" description="Disordered" evidence="1">
    <location>
        <begin position="399"/>
        <end position="435"/>
    </location>
</feature>
<sequence>MPLPFSKQVSPESPHLPFCIEGTTRAAPRAAMVSDELAPLQVHVEAQLKHLTAITSVVRELQSIEEQYAKAYASLAAELPADTNSTLQALPQLQRVTDGFRQFVRKSSVIKATVAEDLARHVVTSLEAFTAEHVEKSQHLLSELYELLQKEKAFDLAYQNLLETCEKDRTAERAQGDSTRSESVKVEVQLHREHTEQLLRKRDSERLTIQQWITALHFAGQRYEARVQNVLQQVVGVYDRMIAALMALAGEYQAQLGCDTNASNSAAILSGSNNSSSDPEENWVRLMAGCDCHVAITSWMSELFKMLIPAEQKSAKSMQKAIKLDRALCKAFRGAGMSAHFVAIIQFHDMLTMNISNPIVRTLKFSKERQERMRNELVKSLEETRHLVDGARARLNARLAKENSEEKSQDPVRCDSITSSEASECSLDSNNQEDTKECESSLQQEVLIESTPEQVNLDTLERKLALQRQEMTRVLEQTSYLSVKTMELVVQDHVKLVIKALDALKEAVHTEPPQTQLKKTDAASQPWKSITKRLAISVTDQPEVPREVNHNHTGGDTSIQSIQRLPTFPAREVNEPKTVQVVLSAAQTTAGVAAWAATMIFKTAQTHLPPSWKERVVLAAIVAMIVAMIDICVRSNQIQTSWSDLTDIQHANFDDIMQILKLSLKQCTHVNVVVP</sequence>
<feature type="compositionally biased region" description="Polar residues" evidence="1">
    <location>
        <begin position="416"/>
        <end position="432"/>
    </location>
</feature>
<evidence type="ECO:0000313" key="3">
    <source>
        <dbReference type="Proteomes" id="UP001165121"/>
    </source>
</evidence>
<protein>
    <submittedName>
        <fullName evidence="2">Unnamed protein product</fullName>
    </submittedName>
</protein>
<name>A0A9W7CUY5_9STRA</name>
<evidence type="ECO:0000256" key="1">
    <source>
        <dbReference type="SAM" id="MobiDB-lite"/>
    </source>
</evidence>
<comment type="caution">
    <text evidence="2">The sequence shown here is derived from an EMBL/GenBank/DDBJ whole genome shotgun (WGS) entry which is preliminary data.</text>
</comment>
<organism evidence="2 3">
    <name type="scientific">Phytophthora fragariaefolia</name>
    <dbReference type="NCBI Taxonomy" id="1490495"/>
    <lineage>
        <taxon>Eukaryota</taxon>
        <taxon>Sar</taxon>
        <taxon>Stramenopiles</taxon>
        <taxon>Oomycota</taxon>
        <taxon>Peronosporomycetes</taxon>
        <taxon>Peronosporales</taxon>
        <taxon>Peronosporaceae</taxon>
        <taxon>Phytophthora</taxon>
    </lineage>
</organism>
<keyword evidence="3" id="KW-1185">Reference proteome</keyword>
<dbReference type="SUPFAM" id="SSF103657">
    <property type="entry name" value="BAR/IMD domain-like"/>
    <property type="match status" value="1"/>
</dbReference>
<feature type="compositionally biased region" description="Basic and acidic residues" evidence="1">
    <location>
        <begin position="399"/>
        <end position="413"/>
    </location>
</feature>
<evidence type="ECO:0000313" key="2">
    <source>
        <dbReference type="EMBL" id="GMF41402.1"/>
    </source>
</evidence>
<accession>A0A9W7CUY5</accession>
<dbReference type="Proteomes" id="UP001165121">
    <property type="component" value="Unassembled WGS sequence"/>
</dbReference>
<dbReference type="InterPro" id="IPR027267">
    <property type="entry name" value="AH/BAR_dom_sf"/>
</dbReference>
<dbReference type="OrthoDB" id="109414at2759"/>
<dbReference type="AlphaFoldDB" id="A0A9W7CUY5"/>
<gene>
    <name evidence="2" type="ORF">Pfra01_001309100</name>
</gene>
<dbReference type="Gene3D" id="1.20.1270.60">
    <property type="entry name" value="Arfaptin homology (AH) domain/BAR domain"/>
    <property type="match status" value="1"/>
</dbReference>
<reference evidence="2" key="1">
    <citation type="submission" date="2023-04" db="EMBL/GenBank/DDBJ databases">
        <title>Phytophthora fragariaefolia NBRC 109709.</title>
        <authorList>
            <person name="Ichikawa N."/>
            <person name="Sato H."/>
            <person name="Tonouchi N."/>
        </authorList>
    </citation>
    <scope>NUCLEOTIDE SEQUENCE</scope>
    <source>
        <strain evidence="2">NBRC 109709</strain>
    </source>
</reference>
<proteinExistence type="predicted"/>
<dbReference type="EMBL" id="BSXT01001333">
    <property type="protein sequence ID" value="GMF41402.1"/>
    <property type="molecule type" value="Genomic_DNA"/>
</dbReference>